<dbReference type="AlphaFoldDB" id="A0A0L0P592"/>
<dbReference type="VEuPathDB" id="FungiDB:QG37_01486"/>
<sequence>MDRLRMLQSHIRYKELREYQPEFPMMHRVEREKYHGVYLAMMQPHQAAIRK</sequence>
<name>A0A0L0P592_CANAR</name>
<organism evidence="1 2">
    <name type="scientific">Candidozyma auris</name>
    <name type="common">Yeast</name>
    <name type="synonym">Candida auris</name>
    <dbReference type="NCBI Taxonomy" id="498019"/>
    <lineage>
        <taxon>Eukaryota</taxon>
        <taxon>Fungi</taxon>
        <taxon>Dikarya</taxon>
        <taxon>Ascomycota</taxon>
        <taxon>Saccharomycotina</taxon>
        <taxon>Pichiomycetes</taxon>
        <taxon>Metschnikowiaceae</taxon>
        <taxon>Candidozyma</taxon>
    </lineage>
</organism>
<evidence type="ECO:0000313" key="1">
    <source>
        <dbReference type="EMBL" id="KNE01415.1"/>
    </source>
</evidence>
<comment type="caution">
    <text evidence="1">The sequence shown here is derived from an EMBL/GenBank/DDBJ whole genome shotgun (WGS) entry which is preliminary data.</text>
</comment>
<dbReference type="EMBL" id="LGST01000011">
    <property type="protein sequence ID" value="KNE01415.1"/>
    <property type="molecule type" value="Genomic_DNA"/>
</dbReference>
<accession>A0A0L0P592</accession>
<evidence type="ECO:0000313" key="2">
    <source>
        <dbReference type="Proteomes" id="UP000037122"/>
    </source>
</evidence>
<proteinExistence type="predicted"/>
<protein>
    <submittedName>
        <fullName evidence="1">Uncharacterized protein</fullName>
    </submittedName>
</protein>
<gene>
    <name evidence="1" type="ORF">QG37_01486</name>
</gene>
<dbReference type="Proteomes" id="UP000037122">
    <property type="component" value="Unassembled WGS sequence"/>
</dbReference>
<reference evidence="2" key="1">
    <citation type="journal article" date="2015" name="BMC Genomics">
        <title>Draft genome of a commonly misdiagnosed multidrug resistant pathogen Candida auris.</title>
        <authorList>
            <person name="Chatterjee S."/>
            <person name="Alampalli S.V."/>
            <person name="Nageshan R.K."/>
            <person name="Chettiar S.T."/>
            <person name="Joshi S."/>
            <person name="Tatu U.S."/>
        </authorList>
    </citation>
    <scope>NUCLEOTIDE SEQUENCE [LARGE SCALE GENOMIC DNA]</scope>
    <source>
        <strain evidence="2">6684</strain>
    </source>
</reference>